<dbReference type="PANTHER" id="PTHR10513">
    <property type="entry name" value="DEOXYNUCLEOSIDE KINASE"/>
    <property type="match status" value="1"/>
</dbReference>
<dbReference type="AlphaFoldDB" id="A0A8D8SJ95"/>
<sequence length="280" mass="32446">MHSVILLCVVSVTSRTQTGFRSFSSSSKKLAVIASKPDPVDSHYIKSNKFTFKNNTSLKMSNGNRPFRVSIEGNIGSGKSTLLKYFEKFSDVDACAEPVDEWRNVHGHNLLHLTYSDPKRWNFTFQHYVQLTRLQMQTKLTEKKVQLFERSLQNNRYCFVEMARSKGFLSQHEFLAQCEWYDWIENNMDIGLDLIVYLRSCPKTVHERMLKRNRPEENCVPLEYLESLHKSYEHWLSANPPAPVLVLDVNQDLGQVQSLYTQNAPYILGKMPFTPESVLV</sequence>
<keyword evidence="2" id="KW-0808">Transferase</keyword>
<evidence type="ECO:0000313" key="2">
    <source>
        <dbReference type="EMBL" id="CAG6670840.1"/>
    </source>
</evidence>
<dbReference type="GO" id="GO:0019136">
    <property type="term" value="F:deoxynucleoside kinase activity"/>
    <property type="evidence" value="ECO:0007669"/>
    <property type="project" value="TreeGrafter"/>
</dbReference>
<dbReference type="EMBL" id="HBUF01224370">
    <property type="protein sequence ID" value="CAG6670840.1"/>
    <property type="molecule type" value="Transcribed_RNA"/>
</dbReference>
<keyword evidence="2" id="KW-0418">Kinase</keyword>
<feature type="domain" description="Deoxynucleoside kinase" evidence="1">
    <location>
        <begin position="69"/>
        <end position="255"/>
    </location>
</feature>
<name>A0A8D8SJ95_9HEMI</name>
<dbReference type="PANTHER" id="PTHR10513:SF38">
    <property type="entry name" value="DEOXYNUCLEOSIDE KINASE-LIKE PROTEIN"/>
    <property type="match status" value="1"/>
</dbReference>
<dbReference type="InterPro" id="IPR027417">
    <property type="entry name" value="P-loop_NTPase"/>
</dbReference>
<dbReference type="CDD" id="cd01673">
    <property type="entry name" value="dNK"/>
    <property type="match status" value="1"/>
</dbReference>
<dbReference type="Pfam" id="PF01712">
    <property type="entry name" value="dNK"/>
    <property type="match status" value="1"/>
</dbReference>
<dbReference type="FunFam" id="3.40.50.300:FF:001571">
    <property type="entry name" value="Deoxynucleoside kinase"/>
    <property type="match status" value="1"/>
</dbReference>
<reference evidence="2" key="1">
    <citation type="submission" date="2021-05" db="EMBL/GenBank/DDBJ databases">
        <authorList>
            <person name="Alioto T."/>
            <person name="Alioto T."/>
            <person name="Gomez Garrido J."/>
        </authorList>
    </citation>
    <scope>NUCLEOTIDE SEQUENCE</scope>
</reference>
<dbReference type="GO" id="GO:0005739">
    <property type="term" value="C:mitochondrion"/>
    <property type="evidence" value="ECO:0007669"/>
    <property type="project" value="TreeGrafter"/>
</dbReference>
<accession>A0A8D8SJ95</accession>
<dbReference type="SUPFAM" id="SSF52540">
    <property type="entry name" value="P-loop containing nucleoside triphosphate hydrolases"/>
    <property type="match status" value="1"/>
</dbReference>
<dbReference type="InterPro" id="IPR050566">
    <property type="entry name" value="Deoxyribonucleoside_kinase"/>
</dbReference>
<dbReference type="EMBL" id="HBUF01572685">
    <property type="protein sequence ID" value="CAG6767196.1"/>
    <property type="molecule type" value="Transcribed_RNA"/>
</dbReference>
<dbReference type="InterPro" id="IPR031314">
    <property type="entry name" value="DNK_dom"/>
</dbReference>
<dbReference type="Gene3D" id="3.40.50.300">
    <property type="entry name" value="P-loop containing nucleotide triphosphate hydrolases"/>
    <property type="match status" value="1"/>
</dbReference>
<evidence type="ECO:0000259" key="1">
    <source>
        <dbReference type="Pfam" id="PF01712"/>
    </source>
</evidence>
<proteinExistence type="predicted"/>
<protein>
    <submittedName>
        <fullName evidence="2">Deoxynucleoside kinase</fullName>
    </submittedName>
</protein>
<organism evidence="2">
    <name type="scientific">Cacopsylla melanoneura</name>
    <dbReference type="NCBI Taxonomy" id="428564"/>
    <lineage>
        <taxon>Eukaryota</taxon>
        <taxon>Metazoa</taxon>
        <taxon>Ecdysozoa</taxon>
        <taxon>Arthropoda</taxon>
        <taxon>Hexapoda</taxon>
        <taxon>Insecta</taxon>
        <taxon>Pterygota</taxon>
        <taxon>Neoptera</taxon>
        <taxon>Paraneoptera</taxon>
        <taxon>Hemiptera</taxon>
        <taxon>Sternorrhyncha</taxon>
        <taxon>Psylloidea</taxon>
        <taxon>Psyllidae</taxon>
        <taxon>Psyllinae</taxon>
        <taxon>Cacopsylla</taxon>
    </lineage>
</organism>